<gene>
    <name evidence="3" type="ORF">M441DRAFT_46754</name>
</gene>
<reference evidence="3 4" key="1">
    <citation type="submission" date="2016-07" db="EMBL/GenBank/DDBJ databases">
        <title>Multiple horizontal gene transfer events from other fungi enriched the ability of initially mycotrophic Trichoderma (Ascomycota) to feed on dead plant biomass.</title>
        <authorList>
            <consortium name="DOE Joint Genome Institute"/>
            <person name="Aerts A."/>
            <person name="Atanasova L."/>
            <person name="Chenthamara K."/>
            <person name="Zhang J."/>
            <person name="Grujic M."/>
            <person name="Henrissat B."/>
            <person name="Kuo A."/>
            <person name="Salamov A."/>
            <person name="Lipzen A."/>
            <person name="Labutti K."/>
            <person name="Barry K."/>
            <person name="Miao Y."/>
            <person name="Rahimi M.J."/>
            <person name="Shen Q."/>
            <person name="Grigoriev I.V."/>
            <person name="Kubicek C.P."/>
            <person name="Druzhinina I.S."/>
        </authorList>
    </citation>
    <scope>NUCLEOTIDE SEQUENCE [LARGE SCALE GENOMIC DNA]</scope>
    <source>
        <strain evidence="3 4">CBS 433.97</strain>
    </source>
</reference>
<evidence type="ECO:0000313" key="4">
    <source>
        <dbReference type="Proteomes" id="UP000240493"/>
    </source>
</evidence>
<feature type="compositionally biased region" description="Low complexity" evidence="1">
    <location>
        <begin position="173"/>
        <end position="205"/>
    </location>
</feature>
<dbReference type="OrthoDB" id="4153189at2759"/>
<feature type="compositionally biased region" description="Gly residues" evidence="1">
    <location>
        <begin position="326"/>
        <end position="335"/>
    </location>
</feature>
<organism evidence="3 4">
    <name type="scientific">Trichoderma asperellum (strain ATCC 204424 / CBS 433.97 / NBRC 101777)</name>
    <dbReference type="NCBI Taxonomy" id="1042311"/>
    <lineage>
        <taxon>Eukaryota</taxon>
        <taxon>Fungi</taxon>
        <taxon>Dikarya</taxon>
        <taxon>Ascomycota</taxon>
        <taxon>Pezizomycotina</taxon>
        <taxon>Sordariomycetes</taxon>
        <taxon>Hypocreomycetidae</taxon>
        <taxon>Hypocreales</taxon>
        <taxon>Hypocreaceae</taxon>
        <taxon>Trichoderma</taxon>
    </lineage>
</organism>
<evidence type="ECO:0000313" key="3">
    <source>
        <dbReference type="EMBL" id="PTB41621.1"/>
    </source>
</evidence>
<proteinExistence type="predicted"/>
<name>A0A2T3Z9Y1_TRIA4</name>
<feature type="compositionally biased region" description="Low complexity" evidence="1">
    <location>
        <begin position="157"/>
        <end position="166"/>
    </location>
</feature>
<feature type="region of interest" description="Disordered" evidence="1">
    <location>
        <begin position="313"/>
        <end position="355"/>
    </location>
</feature>
<keyword evidence="4" id="KW-1185">Reference proteome</keyword>
<dbReference type="Proteomes" id="UP000240493">
    <property type="component" value="Unassembled WGS sequence"/>
</dbReference>
<feature type="region of interest" description="Disordered" evidence="1">
    <location>
        <begin position="142"/>
        <end position="205"/>
    </location>
</feature>
<evidence type="ECO:0008006" key="5">
    <source>
        <dbReference type="Google" id="ProtNLM"/>
    </source>
</evidence>
<keyword evidence="2" id="KW-0732">Signal</keyword>
<dbReference type="AlphaFoldDB" id="A0A2T3Z9Y1"/>
<evidence type="ECO:0000256" key="2">
    <source>
        <dbReference type="SAM" id="SignalP"/>
    </source>
</evidence>
<accession>A0A2T3Z9Y1</accession>
<evidence type="ECO:0000256" key="1">
    <source>
        <dbReference type="SAM" id="MobiDB-lite"/>
    </source>
</evidence>
<feature type="chain" id="PRO_5015636381" description="Extracellular membrane protein CFEM domain-containing protein" evidence="2">
    <location>
        <begin position="17"/>
        <end position="375"/>
    </location>
</feature>
<sequence>MVLALLLPVLASGVAAQHLTLPLVDYGAVVDAVNPNDPGYQICTDVAQFVSACVVKAGGAAALSTANPVSLAECACCVGTTDVAPAYSSCANYLVSEAPQLTSQISALHIPARVFNSNKPPAYGYFYSACGSSPQLCLGNSGGNSGGGGSVTEQSEPSATPKSSQPQSPPPAASTSIPSPASSPSKIPQQTSATGGGSTSPATTGSAASAVTTLAPACTSMVDIFEQCTKNTPGFTNLVFSEQAYCYCCRTELGGEVTWTDEIDTYASTCRDWAVSITTGDPLTAYDVAKTFATFCQHFSDACAVITNGPSSNTNNNPFPPPDSTGGSGGGGNGGQVTVTVTRPPPTTTSHNAAPTARAGLAAGALAIAGFAIMI</sequence>
<feature type="signal peptide" evidence="2">
    <location>
        <begin position="1"/>
        <end position="16"/>
    </location>
</feature>
<protein>
    <recommendedName>
        <fullName evidence="5">Extracellular membrane protein CFEM domain-containing protein</fullName>
    </recommendedName>
</protein>
<dbReference type="EMBL" id="KZ679261">
    <property type="protein sequence ID" value="PTB41621.1"/>
    <property type="molecule type" value="Genomic_DNA"/>
</dbReference>